<dbReference type="GO" id="GO:0005249">
    <property type="term" value="F:voltage-gated potassium channel activity"/>
    <property type="evidence" value="ECO:0007669"/>
    <property type="project" value="InterPro"/>
</dbReference>
<dbReference type="PRINTS" id="PR01463">
    <property type="entry name" value="EAGCHANLFMLY"/>
</dbReference>
<dbReference type="PANTHER" id="PTHR10217:SF435">
    <property type="entry name" value="POTASSIUM VOLTAGE-GATED CHANNEL PROTEIN EAG"/>
    <property type="match status" value="1"/>
</dbReference>
<evidence type="ECO:0000256" key="1">
    <source>
        <dbReference type="ARBA" id="ARBA00004141"/>
    </source>
</evidence>
<dbReference type="InterPro" id="IPR005821">
    <property type="entry name" value="Ion_trans_dom"/>
</dbReference>
<dbReference type="GO" id="GO:0005886">
    <property type="term" value="C:plasma membrane"/>
    <property type="evidence" value="ECO:0007669"/>
    <property type="project" value="TreeGrafter"/>
</dbReference>
<dbReference type="Pfam" id="PF00520">
    <property type="entry name" value="Ion_trans"/>
    <property type="match status" value="1"/>
</dbReference>
<feature type="domain" description="Ion transport" evidence="7">
    <location>
        <begin position="83"/>
        <end position="406"/>
    </location>
</feature>
<dbReference type="InterPro" id="IPR003938">
    <property type="entry name" value="K_chnl_volt-dep_EAG/ELK/ERG"/>
</dbReference>
<dbReference type="InterPro" id="IPR018490">
    <property type="entry name" value="cNMP-bd_dom_sf"/>
</dbReference>
<name>A0AAX4PDT8_9CHLO</name>
<dbReference type="GO" id="GO:0042391">
    <property type="term" value="P:regulation of membrane potential"/>
    <property type="evidence" value="ECO:0007669"/>
    <property type="project" value="TreeGrafter"/>
</dbReference>
<keyword evidence="9" id="KW-1185">Reference proteome</keyword>
<dbReference type="Gene3D" id="1.10.287.70">
    <property type="match status" value="1"/>
</dbReference>
<feature type="transmembrane region" description="Helical" evidence="6">
    <location>
        <begin position="158"/>
        <end position="177"/>
    </location>
</feature>
<dbReference type="SUPFAM" id="SSF51206">
    <property type="entry name" value="cAMP-binding domain-like"/>
    <property type="match status" value="1"/>
</dbReference>
<evidence type="ECO:0000256" key="4">
    <source>
        <dbReference type="ARBA" id="ARBA00023136"/>
    </source>
</evidence>
<dbReference type="InterPro" id="IPR014710">
    <property type="entry name" value="RmlC-like_jellyroll"/>
</dbReference>
<dbReference type="EMBL" id="CP151510">
    <property type="protein sequence ID" value="WZN64522.1"/>
    <property type="molecule type" value="Genomic_DNA"/>
</dbReference>
<keyword evidence="3 6" id="KW-1133">Transmembrane helix</keyword>
<feature type="transmembrane region" description="Helical" evidence="6">
    <location>
        <begin position="377"/>
        <end position="400"/>
    </location>
</feature>
<evidence type="ECO:0000256" key="5">
    <source>
        <dbReference type="SAM" id="Coils"/>
    </source>
</evidence>
<dbReference type="Gene3D" id="2.60.120.10">
    <property type="entry name" value="Jelly Rolls"/>
    <property type="match status" value="1"/>
</dbReference>
<dbReference type="PANTHER" id="PTHR10217">
    <property type="entry name" value="VOLTAGE AND LIGAND GATED POTASSIUM CHANNEL"/>
    <property type="match status" value="1"/>
</dbReference>
<keyword evidence="5" id="KW-0175">Coiled coil</keyword>
<comment type="subcellular location">
    <subcellularLocation>
        <location evidence="1">Membrane</location>
        <topology evidence="1">Multi-pass membrane protein</topology>
    </subcellularLocation>
</comment>
<feature type="transmembrane region" description="Helical" evidence="6">
    <location>
        <begin position="214"/>
        <end position="235"/>
    </location>
</feature>
<feature type="coiled-coil region" evidence="5">
    <location>
        <begin position="8"/>
        <end position="35"/>
    </location>
</feature>
<accession>A0AAX4PDT8</accession>
<reference evidence="8 9" key="1">
    <citation type="submission" date="2024-03" db="EMBL/GenBank/DDBJ databases">
        <title>Complete genome sequence of the green alga Chloropicon roscoffensis RCC1871.</title>
        <authorList>
            <person name="Lemieux C."/>
            <person name="Pombert J.-F."/>
            <person name="Otis C."/>
            <person name="Turmel M."/>
        </authorList>
    </citation>
    <scope>NUCLEOTIDE SEQUENCE [LARGE SCALE GENOMIC DNA]</scope>
    <source>
        <strain evidence="8 9">RCC1871</strain>
    </source>
</reference>
<dbReference type="Gene3D" id="1.10.287.630">
    <property type="entry name" value="Helix hairpin bin"/>
    <property type="match status" value="1"/>
</dbReference>
<proteinExistence type="predicted"/>
<evidence type="ECO:0000313" key="8">
    <source>
        <dbReference type="EMBL" id="WZN64522.1"/>
    </source>
</evidence>
<evidence type="ECO:0000256" key="3">
    <source>
        <dbReference type="ARBA" id="ARBA00022989"/>
    </source>
</evidence>
<dbReference type="SUPFAM" id="SSF81324">
    <property type="entry name" value="Voltage-gated potassium channels"/>
    <property type="match status" value="1"/>
</dbReference>
<feature type="transmembrane region" description="Helical" evidence="6">
    <location>
        <begin position="86"/>
        <end position="106"/>
    </location>
</feature>
<evidence type="ECO:0000256" key="2">
    <source>
        <dbReference type="ARBA" id="ARBA00022692"/>
    </source>
</evidence>
<protein>
    <submittedName>
        <fullName evidence="8">Potassium voltage-gated channel protein</fullName>
    </submittedName>
</protein>
<gene>
    <name evidence="8" type="ORF">HKI87_10g60790</name>
</gene>
<keyword evidence="4 6" id="KW-0472">Membrane</keyword>
<feature type="transmembrane region" description="Helical" evidence="6">
    <location>
        <begin position="118"/>
        <end position="137"/>
    </location>
</feature>
<dbReference type="AlphaFoldDB" id="A0AAX4PDT8"/>
<evidence type="ECO:0000259" key="7">
    <source>
        <dbReference type="Pfam" id="PF00520"/>
    </source>
</evidence>
<organism evidence="8 9">
    <name type="scientific">Chloropicon roscoffensis</name>
    <dbReference type="NCBI Taxonomy" id="1461544"/>
    <lineage>
        <taxon>Eukaryota</taxon>
        <taxon>Viridiplantae</taxon>
        <taxon>Chlorophyta</taxon>
        <taxon>Chloropicophyceae</taxon>
        <taxon>Chloropicales</taxon>
        <taxon>Chloropicaceae</taxon>
        <taxon>Chloropicon</taxon>
    </lineage>
</organism>
<evidence type="ECO:0000313" key="9">
    <source>
        <dbReference type="Proteomes" id="UP001472866"/>
    </source>
</evidence>
<dbReference type="Proteomes" id="UP001472866">
    <property type="component" value="Chromosome 10"/>
</dbReference>
<keyword evidence="2 6" id="KW-0812">Transmembrane</keyword>
<sequence length="745" mass="85291">MTSMFKKAKGILRKVDAKEEERKKELREIRKQNTKVSIFFGGNVGGLQRQRATSIKEIPETNKMLGRDMTWAVIAPDSSWKSKWDYLIIIFVLYNSLFIPFSFSFLQTRNPLVEIFDYFVDFMFLIDMGLSFFTGFYDNRGDEVVDLKEIRVKYLSRWFWIDLVAVFPFEVLILASGKNLNVSVFNLFKAPRLLRLGKLAKKLDQMAGANAFRIFKLLLVFTLFAHWVACVWFFVGRFQDEGNLWSGSVWLAENHLCQTVKGPGAWVDDAFISVPADEVGTAYMVEGVLACIKGGAYGTTEHRSWEVKDQIYLSNSTKCPNAALPEFPFYCNGGISHVKPSASVFTQYITSFYWALSTLTTIGYGDVTPSTNSERSFVVVIMLFGAILYASIFGNVAVLIQNFDAQHARYSKKLNQMNEYATFYTFDLQTYDRLLNYTAQHQSMGASIDMRTMLQDFPNSLKGDVAMMVHSDFMKAFKKRILPMREEKNSNFLRALSIQLRNVVILKGDYVFFKGEVNKETYYMSKGYIGLAFDVDNSRKRIDHYGRSRGFTADGKALKSTKSTKWGKVAGVLGRLRGSTISKAPGEEDEGQDVKVSILTAGDTFGNLDPWNKTVKKCSYDALAVTKCELFSLPYIELMELAKDYKPEMHIMCDYARENLQIKRENNKSYYEVDPYECQENVERRNNKKKKEREELANIELSLDASGNVEEVEERMKQVEARVLDRLSLLEERLTDALLKKKSAF</sequence>
<evidence type="ECO:0000256" key="6">
    <source>
        <dbReference type="SAM" id="Phobius"/>
    </source>
</evidence>
<dbReference type="InterPro" id="IPR050818">
    <property type="entry name" value="KCNH_animal-type"/>
</dbReference>
<feature type="coiled-coil region" evidence="5">
    <location>
        <begin position="679"/>
        <end position="722"/>
    </location>
</feature>